<sequence>MTSPLELLPALRDLDRESLAQLVQARAVPSRGITGLIDLAEWLVDPEQLAEALGRLPWRDVVAMQDREADAMTQARALLLTNHDGELLPEVARLLEELRAADGGPAHAGDPENDAVQRQLDASAAEQSFTALQLSAELLHRVDTGQIASRNDRRGVRMAGVDVRRLAASLEARHESISALSSLAIRAGVMVERGDSLALTQAGRDWLLASMPERWHTLATSWLTSVTAHERALLLTGTPSAAQLESAHALGVIAEHPDSGTALSSIGALVLDGDVDAARDLLTELFPHAVDQVYFQADGAVIAPGPLVPQIDEQLRARAEIEQSGIATRFRVTRQSLTRALAAGDSPDALREAFDAMSIGGIPQPIDYLIRDVAEHYGEIRVRPHDDPFARGCRVLADDPKLLDALEVDRSLAALGLRRHGQHELSARVHPEGVYHSLLDAKIPVAAEHVDGSPWRIDLPRTAVAAAPTLSPSQERLVDTLLDDVEREEARDGEEAWLRRQLDRARRDKRVVRVDVNMGRDIRSLELIPTSVTGPRFRGRDLEADVERTIPFSALTGVHDTDD</sequence>
<dbReference type="GO" id="GO:0004386">
    <property type="term" value="F:helicase activity"/>
    <property type="evidence" value="ECO:0007669"/>
    <property type="project" value="UniProtKB-KW"/>
</dbReference>
<evidence type="ECO:0000313" key="3">
    <source>
        <dbReference type="Proteomes" id="UP001525379"/>
    </source>
</evidence>
<organism evidence="2 3">
    <name type="scientific">Pseudoclavibacter albus</name>
    <dbReference type="NCBI Taxonomy" id="272241"/>
    <lineage>
        <taxon>Bacteria</taxon>
        <taxon>Bacillati</taxon>
        <taxon>Actinomycetota</taxon>
        <taxon>Actinomycetes</taxon>
        <taxon>Micrococcales</taxon>
        <taxon>Microbacteriaceae</taxon>
        <taxon>Pseudoclavibacter</taxon>
    </lineage>
</organism>
<dbReference type="EMBL" id="JALXSQ010000014">
    <property type="protein sequence ID" value="MCT2042675.1"/>
    <property type="molecule type" value="Genomic_DNA"/>
</dbReference>
<reference evidence="2 3" key="1">
    <citation type="submission" date="2022-04" db="EMBL/GenBank/DDBJ databases">
        <title>Human microbiome associated bacterial genomes.</title>
        <authorList>
            <person name="Sandstrom S."/>
            <person name="Salamzade R."/>
            <person name="Kalan L.R."/>
        </authorList>
    </citation>
    <scope>NUCLEOTIDE SEQUENCE [LARGE SCALE GENOMIC DNA]</scope>
    <source>
        <strain evidence="3">p3-SID1799</strain>
    </source>
</reference>
<protein>
    <submittedName>
        <fullName evidence="2">Helicase-associated domain-containing protein</fullName>
    </submittedName>
</protein>
<feature type="domain" description="Helicase XPB/Ssl2 N-terminal" evidence="1">
    <location>
        <begin position="294"/>
        <end position="419"/>
    </location>
</feature>
<keyword evidence="2" id="KW-0547">Nucleotide-binding</keyword>
<dbReference type="InterPro" id="IPR032830">
    <property type="entry name" value="XPB/Ssl2_N"/>
</dbReference>
<dbReference type="RefSeq" id="WP_260104122.1">
    <property type="nucleotide sequence ID" value="NZ_JALXSQ010000014.1"/>
</dbReference>
<keyword evidence="2" id="KW-0378">Hydrolase</keyword>
<dbReference type="Proteomes" id="UP001525379">
    <property type="component" value="Unassembled WGS sequence"/>
</dbReference>
<name>A0ABT2HX10_9MICO</name>
<keyword evidence="2" id="KW-0347">Helicase</keyword>
<accession>A0ABT2HX10</accession>
<proteinExistence type="predicted"/>
<evidence type="ECO:0000259" key="1">
    <source>
        <dbReference type="Pfam" id="PF13625"/>
    </source>
</evidence>
<dbReference type="Pfam" id="PF13625">
    <property type="entry name" value="Helicase_C_3"/>
    <property type="match status" value="1"/>
</dbReference>
<comment type="caution">
    <text evidence="2">The sequence shown here is derived from an EMBL/GenBank/DDBJ whole genome shotgun (WGS) entry which is preliminary data.</text>
</comment>
<gene>
    <name evidence="2" type="ORF">M3D15_04915</name>
</gene>
<evidence type="ECO:0000313" key="2">
    <source>
        <dbReference type="EMBL" id="MCT2042675.1"/>
    </source>
</evidence>
<keyword evidence="3" id="KW-1185">Reference proteome</keyword>
<keyword evidence="2" id="KW-0067">ATP-binding</keyword>